<dbReference type="Proteomes" id="UP000260970">
    <property type="component" value="Unassembled WGS sequence"/>
</dbReference>
<dbReference type="RefSeq" id="WP_117690798.1">
    <property type="nucleotide sequence ID" value="NZ_QSTP01000001.1"/>
</dbReference>
<dbReference type="EMBL" id="QSUG01000013">
    <property type="protein sequence ID" value="RGN21505.1"/>
    <property type="molecule type" value="Genomic_DNA"/>
</dbReference>
<comment type="caution">
    <text evidence="1">The sequence shown here is derived from an EMBL/GenBank/DDBJ whole genome shotgun (WGS) entry which is preliminary data.</text>
</comment>
<evidence type="ECO:0000313" key="4">
    <source>
        <dbReference type="Proteomes" id="UP000260970"/>
    </source>
</evidence>
<reference evidence="3 4" key="1">
    <citation type="submission" date="2018-08" db="EMBL/GenBank/DDBJ databases">
        <title>A genome reference for cultivated species of the human gut microbiota.</title>
        <authorList>
            <person name="Zou Y."/>
            <person name="Xue W."/>
            <person name="Luo G."/>
        </authorList>
    </citation>
    <scope>NUCLEOTIDE SEQUENCE [LARGE SCALE GENOMIC DNA]</scope>
    <source>
        <strain evidence="2 4">OM05-6AA</strain>
        <strain evidence="1 3">OM07-13</strain>
    </source>
</reference>
<dbReference type="AlphaFoldDB" id="A0A3E4YLH4"/>
<evidence type="ECO:0000313" key="2">
    <source>
        <dbReference type="EMBL" id="RGN21505.1"/>
    </source>
</evidence>
<accession>A0A3E4YLH4</accession>
<dbReference type="Proteomes" id="UP000260758">
    <property type="component" value="Unassembled WGS sequence"/>
</dbReference>
<evidence type="ECO:0000313" key="1">
    <source>
        <dbReference type="EMBL" id="RGM75550.1"/>
    </source>
</evidence>
<sequence length="123" mass="13901">MEKDKTVYNIGQILTYTQDVKTYRALSDTPEIIKKGTKIIVGADGFVRYPDGSIQKLGDDIEVSGYSTEGLASFIYNYLCQNVYGFSEMLEEWEDGVTEDYIKENIADALEELGMYDHTGNRS</sequence>
<evidence type="ECO:0000313" key="3">
    <source>
        <dbReference type="Proteomes" id="UP000260758"/>
    </source>
</evidence>
<gene>
    <name evidence="2" type="ORF">DXB72_11900</name>
    <name evidence="1" type="ORF">DXB99_03210</name>
</gene>
<proteinExistence type="predicted"/>
<protein>
    <submittedName>
        <fullName evidence="1">Uncharacterized protein</fullName>
    </submittedName>
</protein>
<dbReference type="EMBL" id="QSTP01000001">
    <property type="protein sequence ID" value="RGM75550.1"/>
    <property type="molecule type" value="Genomic_DNA"/>
</dbReference>
<name>A0A3E4YLH4_9FIRM</name>
<organism evidence="1 3">
    <name type="scientific">Agathobacter rectalis</name>
    <dbReference type="NCBI Taxonomy" id="39491"/>
    <lineage>
        <taxon>Bacteria</taxon>
        <taxon>Bacillati</taxon>
        <taxon>Bacillota</taxon>
        <taxon>Clostridia</taxon>
        <taxon>Lachnospirales</taxon>
        <taxon>Lachnospiraceae</taxon>
        <taxon>Agathobacter</taxon>
    </lineage>
</organism>